<evidence type="ECO:0000313" key="5">
    <source>
        <dbReference type="Proteomes" id="UP000004263"/>
    </source>
</evidence>
<dbReference type="STRING" id="207949.RED65_10179"/>
<feature type="chain" id="PRO_5004194894" description="DUF7939 domain-containing protein" evidence="2">
    <location>
        <begin position="21"/>
        <end position="558"/>
    </location>
</feature>
<evidence type="ECO:0000256" key="1">
    <source>
        <dbReference type="SAM" id="Phobius"/>
    </source>
</evidence>
<dbReference type="RefSeq" id="WP_007017173.1">
    <property type="nucleotide sequence ID" value="NZ_CH724113.1"/>
</dbReference>
<name>Q1N640_9GAMM</name>
<dbReference type="InterPro" id="IPR057699">
    <property type="entry name" value="DUF7939"/>
</dbReference>
<keyword evidence="2" id="KW-0732">Signal</keyword>
<feature type="domain" description="DUF7939" evidence="3">
    <location>
        <begin position="455"/>
        <end position="539"/>
    </location>
</feature>
<keyword evidence="5" id="KW-1185">Reference proteome</keyword>
<dbReference type="Proteomes" id="UP000004263">
    <property type="component" value="Unassembled WGS sequence"/>
</dbReference>
<sequence length="558" mass="62641">MVRHFILALTVSLYSLLGWASTAFEATVDRNKVSEGDTVILTVRYAANVFSDSPNFRPLTQDFRIVNQQRKSSFQFINGKSENWTVWTLSLSPKRKGKLQIPPLKFEGEVTKPIWIEVAEMSQRIQNQQDDVFFDTQVDVSKAYVQGQILYTEKLFFAVPLDNGQLNELAVDEAVVTPLGEIKQYNTRVNGRNFNVYERQFAIFPQTSGEMVIPGPRYTGEISNGPWRPGRPISLGHPPKKIEVLPKPSSYPNAPWIPAKNFSVSANWQGDPQQIKIGDPITLTINIEAKGLSSAQIPAVAIPELDGFKYYPDQAQTQDQDTASGLISSRKQSIAVVATKPGQFRLPEIRIPWWNTQTNRVEYATIDAQALTVETKASPAQRTQNSTEAIQAPLAVNAQKALLPPETVRENEWSPWMLSTLLFAILWLATILYIVWQRDRKSTLVTAESTAADTSKPLKALKKACRENQPDMARHALLNWANTTLPHAPYGRLTDICKDLNDKALISAIQELDYTLYSATGNSAWQGEYLWQLVNQYKPMAQSSQNQDNGLKPLYPTS</sequence>
<reference evidence="4 5" key="1">
    <citation type="submission" date="2006-03" db="EMBL/GenBank/DDBJ databases">
        <authorList>
            <person name="Pinhassi J."/>
            <person name="Pedros-Alio C."/>
            <person name="Ferriera S."/>
            <person name="Johnson J."/>
            <person name="Kravitz S."/>
            <person name="Halpern A."/>
            <person name="Remington K."/>
            <person name="Beeson K."/>
            <person name="Tran B."/>
            <person name="Rogers Y.-H."/>
            <person name="Friedman R."/>
            <person name="Venter J.C."/>
        </authorList>
    </citation>
    <scope>NUCLEOTIDE SEQUENCE [LARGE SCALE GENOMIC DNA]</scope>
    <source>
        <strain evidence="4 5">RED65</strain>
    </source>
</reference>
<comment type="caution">
    <text evidence="4">The sequence shown here is derived from an EMBL/GenBank/DDBJ whole genome shotgun (WGS) entry which is preliminary data.</text>
</comment>
<evidence type="ECO:0000256" key="2">
    <source>
        <dbReference type="SAM" id="SignalP"/>
    </source>
</evidence>
<accession>Q1N640</accession>
<dbReference type="AlphaFoldDB" id="Q1N640"/>
<evidence type="ECO:0000313" key="4">
    <source>
        <dbReference type="EMBL" id="EAT13752.1"/>
    </source>
</evidence>
<dbReference type="OrthoDB" id="5293418at2"/>
<organism evidence="4 5">
    <name type="scientific">Bermanella marisrubri</name>
    <dbReference type="NCBI Taxonomy" id="207949"/>
    <lineage>
        <taxon>Bacteria</taxon>
        <taxon>Pseudomonadati</taxon>
        <taxon>Pseudomonadota</taxon>
        <taxon>Gammaproteobacteria</taxon>
        <taxon>Oceanospirillales</taxon>
        <taxon>Oceanospirillaceae</taxon>
        <taxon>Bermanella</taxon>
    </lineage>
</organism>
<keyword evidence="1" id="KW-0812">Transmembrane</keyword>
<proteinExistence type="predicted"/>
<feature type="transmembrane region" description="Helical" evidence="1">
    <location>
        <begin position="413"/>
        <end position="436"/>
    </location>
</feature>
<dbReference type="EMBL" id="AAQH01000001">
    <property type="protein sequence ID" value="EAT13752.1"/>
    <property type="molecule type" value="Genomic_DNA"/>
</dbReference>
<feature type="signal peptide" evidence="2">
    <location>
        <begin position="1"/>
        <end position="20"/>
    </location>
</feature>
<dbReference type="PANTHER" id="PTHR40940:SF1">
    <property type="entry name" value="PROTEIN BATD"/>
    <property type="match status" value="1"/>
</dbReference>
<protein>
    <recommendedName>
        <fullName evidence="3">DUF7939 domain-containing protein</fullName>
    </recommendedName>
</protein>
<dbReference type="Pfam" id="PF13584">
    <property type="entry name" value="BatD"/>
    <property type="match status" value="2"/>
</dbReference>
<gene>
    <name evidence="4" type="ORF">RED65_10179</name>
</gene>
<dbReference type="Pfam" id="PF25607">
    <property type="entry name" value="DUF7939"/>
    <property type="match status" value="1"/>
</dbReference>
<evidence type="ECO:0000259" key="3">
    <source>
        <dbReference type="Pfam" id="PF25607"/>
    </source>
</evidence>
<keyword evidence="1" id="KW-1133">Transmembrane helix</keyword>
<dbReference type="InterPro" id="IPR025738">
    <property type="entry name" value="BatD"/>
</dbReference>
<dbReference type="PANTHER" id="PTHR40940">
    <property type="entry name" value="PROTEIN BATD-RELATED"/>
    <property type="match status" value="1"/>
</dbReference>
<dbReference type="HOGENOM" id="CLU_031701_1_0_6"/>
<keyword evidence="1" id="KW-0472">Membrane</keyword>